<dbReference type="Gene3D" id="1.25.40.10">
    <property type="entry name" value="Tetratricopeptide repeat domain"/>
    <property type="match status" value="2"/>
</dbReference>
<dbReference type="SUPFAM" id="SSF48452">
    <property type="entry name" value="TPR-like"/>
    <property type="match status" value="2"/>
</dbReference>
<sequence length="233" mass="26521">MKRLFSRLRTKYLERTGLNAYALGRHAEAERSFLALLALDGDRPGVRHNLGLAFLAQEKFSQAEELFLHELSRLGDHFPRLRVLGDLYYQWGKPHQAAEMYQRSLDEDCPRQDRAFLEMRCEICRDPERFHQARLSRESYLRGNRAMEEGDIPGARQALDEALRLDPSNVPAWNNLGTLLLNHCQDPAGAAEAFREGLRLQPVPWLQANLEKALGTSDPPGRSKARTSKGTAE</sequence>
<gene>
    <name evidence="5" type="ORF">SAMN05920897_106139</name>
</gene>
<evidence type="ECO:0000256" key="3">
    <source>
        <dbReference type="PROSITE-ProRule" id="PRU00339"/>
    </source>
</evidence>
<dbReference type="InterPro" id="IPR011990">
    <property type="entry name" value="TPR-like_helical_dom_sf"/>
</dbReference>
<keyword evidence="6" id="KW-1185">Reference proteome</keyword>
<proteinExistence type="predicted"/>
<accession>A0A1N6RJT8</accession>
<dbReference type="InterPro" id="IPR019734">
    <property type="entry name" value="TPR_rpt"/>
</dbReference>
<evidence type="ECO:0000256" key="2">
    <source>
        <dbReference type="ARBA" id="ARBA00022803"/>
    </source>
</evidence>
<keyword evidence="1" id="KW-0677">Repeat</keyword>
<dbReference type="PANTHER" id="PTHR45586">
    <property type="entry name" value="TPR REPEAT-CONTAINING PROTEIN PA4667"/>
    <property type="match status" value="1"/>
</dbReference>
<evidence type="ECO:0000313" key="6">
    <source>
        <dbReference type="Proteomes" id="UP000186400"/>
    </source>
</evidence>
<evidence type="ECO:0000256" key="1">
    <source>
        <dbReference type="ARBA" id="ARBA00022737"/>
    </source>
</evidence>
<protein>
    <submittedName>
        <fullName evidence="5">Tetratricopeptide repeat-containing protein</fullName>
    </submittedName>
</protein>
<organism evidence="5 6">
    <name type="scientific">Alkalispirochaeta americana</name>
    <dbReference type="NCBI Taxonomy" id="159291"/>
    <lineage>
        <taxon>Bacteria</taxon>
        <taxon>Pseudomonadati</taxon>
        <taxon>Spirochaetota</taxon>
        <taxon>Spirochaetia</taxon>
        <taxon>Spirochaetales</taxon>
        <taxon>Spirochaetaceae</taxon>
        <taxon>Alkalispirochaeta</taxon>
    </lineage>
</organism>
<dbReference type="PANTHER" id="PTHR45586:SF1">
    <property type="entry name" value="LIPOPOLYSACCHARIDE ASSEMBLY PROTEIN B"/>
    <property type="match status" value="1"/>
</dbReference>
<keyword evidence="2 3" id="KW-0802">TPR repeat</keyword>
<reference evidence="6" key="1">
    <citation type="submission" date="2017-01" db="EMBL/GenBank/DDBJ databases">
        <authorList>
            <person name="Varghese N."/>
            <person name="Submissions S."/>
        </authorList>
    </citation>
    <scope>NUCLEOTIDE SEQUENCE [LARGE SCALE GENOMIC DNA]</scope>
    <source>
        <strain evidence="6">ASpG1</strain>
    </source>
</reference>
<dbReference type="EMBL" id="FTMS01000006">
    <property type="protein sequence ID" value="SIQ29091.1"/>
    <property type="molecule type" value="Genomic_DNA"/>
</dbReference>
<dbReference type="PROSITE" id="PS50005">
    <property type="entry name" value="TPR"/>
    <property type="match status" value="1"/>
</dbReference>
<dbReference type="RefSeq" id="WP_076488414.1">
    <property type="nucleotide sequence ID" value="NZ_FTMS01000006.1"/>
</dbReference>
<dbReference type="Pfam" id="PF13432">
    <property type="entry name" value="TPR_16"/>
    <property type="match status" value="2"/>
</dbReference>
<dbReference type="SMART" id="SM00028">
    <property type="entry name" value="TPR"/>
    <property type="match status" value="5"/>
</dbReference>
<feature type="repeat" description="TPR" evidence="3">
    <location>
        <begin position="136"/>
        <end position="169"/>
    </location>
</feature>
<dbReference type="InterPro" id="IPR051012">
    <property type="entry name" value="CellSynth/LPSAsmb/PSIAsmb"/>
</dbReference>
<dbReference type="Proteomes" id="UP000186400">
    <property type="component" value="Unassembled WGS sequence"/>
</dbReference>
<dbReference type="AlphaFoldDB" id="A0A1N6RJT8"/>
<evidence type="ECO:0000313" key="5">
    <source>
        <dbReference type="EMBL" id="SIQ29091.1"/>
    </source>
</evidence>
<name>A0A1N6RJT8_9SPIO</name>
<evidence type="ECO:0000256" key="4">
    <source>
        <dbReference type="SAM" id="MobiDB-lite"/>
    </source>
</evidence>
<dbReference type="STRING" id="159291.SAMN05920897_106139"/>
<dbReference type="OrthoDB" id="369110at2"/>
<feature type="region of interest" description="Disordered" evidence="4">
    <location>
        <begin position="211"/>
        <end position="233"/>
    </location>
</feature>